<feature type="non-terminal residue" evidence="1">
    <location>
        <position position="91"/>
    </location>
</feature>
<accession>A0A6J4MW12</accession>
<gene>
    <name evidence="1" type="ORF">AVDCRST_MAG89-4546</name>
</gene>
<sequence>CARSARRISPGRIRIGQYSGQFATSAASPSSARLRSSAGSSWAQASARLVHRSPVSSAAADSIASLEMETLSLDVDRWCIMPRSRTGMTPG</sequence>
<protein>
    <submittedName>
        <fullName evidence="1">Uncharacterized protein</fullName>
    </submittedName>
</protein>
<feature type="non-terminal residue" evidence="1">
    <location>
        <position position="1"/>
    </location>
</feature>
<proteinExistence type="predicted"/>
<reference evidence="1" key="1">
    <citation type="submission" date="2020-02" db="EMBL/GenBank/DDBJ databases">
        <authorList>
            <person name="Meier V. D."/>
        </authorList>
    </citation>
    <scope>NUCLEOTIDE SEQUENCE</scope>
    <source>
        <strain evidence="1">AVDCRST_MAG89</strain>
    </source>
</reference>
<organism evidence="1">
    <name type="scientific">uncultured Gemmatimonadota bacterium</name>
    <dbReference type="NCBI Taxonomy" id="203437"/>
    <lineage>
        <taxon>Bacteria</taxon>
        <taxon>Pseudomonadati</taxon>
        <taxon>Gemmatimonadota</taxon>
        <taxon>environmental samples</taxon>
    </lineage>
</organism>
<name>A0A6J4MW12_9BACT</name>
<dbReference type="EMBL" id="CADCTV010000954">
    <property type="protein sequence ID" value="CAA9370426.1"/>
    <property type="molecule type" value="Genomic_DNA"/>
</dbReference>
<evidence type="ECO:0000313" key="1">
    <source>
        <dbReference type="EMBL" id="CAA9370426.1"/>
    </source>
</evidence>
<dbReference type="AlphaFoldDB" id="A0A6J4MW12"/>